<dbReference type="InterPro" id="IPR000731">
    <property type="entry name" value="SSD"/>
</dbReference>
<sequence length="736" mass="77321">MSTYLYRLAKWSFHHRRLVLALWLLLAVLMIVLGTVSGGKTNDNFTIPGTESEDVATLLTREMPAAAGGQTQIVLATHGNAKITDAGNVTAIDTMITKLQAIPGVVAVGDPFQTKMIAPSGQAAIATVQYSQAPADVPDSTFDAVRTAVEPAQNSGVQVEYSGSAYPGWLISVSEVPEIVGMLIAFVILLVTFGAFVAAGLPILNAIVGIVVTLMGVTALASVVTIASASTTVAIMLGLSCGIDYALFILSRHRNNLMTDMSVEDSVPLAVGTAGSSVVFAGITVIVALCGLAVAGIPFLTVMGLAAAAAVLVALLVSLTLLPALLGFAGWTVAKFLQSPLRPGRPEAIARQAVEQPERTAGAVWARFVVRWRYPVLIAGIALLAVIAAPATQMNLGLPSGSSKPTSDTQRRAYDIVAQNFGPGYNGPLLVVVDNVTDPAQLTPITQALGKLPDVAAVVPGSGAGALRTIQVVPQSGPNDPKTADLVHSIRNQRNEIEGSTGTRILVGGTTASNIDVSAKLSGALPVFLVVVVGLAFILLTFAFRTIWVPIKSIIGFLLSVGAAFGAEVALFQWGWGQHIFGIAPGEIISFLPIVMLGIIFGLSSDYEVFVVSRIKEDFTKNGDARLAVERGTGYSARVVTAAALIMFSIFVAFMINKDPTIKAIGFGFAVGVLLDAFVVRLTLVPAVMAIAHRQFWYHPQWFAKYVPNPDIEGERLEQRLAAAAERSPEPDAVAP</sequence>
<comment type="subcellular location">
    <subcellularLocation>
        <location evidence="1">Cell membrane</location>
        <topology evidence="1">Multi-pass membrane protein</topology>
    </subcellularLocation>
</comment>
<feature type="transmembrane region" description="Helical" evidence="6">
    <location>
        <begin position="554"/>
        <end position="576"/>
    </location>
</feature>
<evidence type="ECO:0000256" key="6">
    <source>
        <dbReference type="SAM" id="Phobius"/>
    </source>
</evidence>
<evidence type="ECO:0000256" key="5">
    <source>
        <dbReference type="ARBA" id="ARBA00023136"/>
    </source>
</evidence>
<evidence type="ECO:0000256" key="4">
    <source>
        <dbReference type="ARBA" id="ARBA00022989"/>
    </source>
</evidence>
<feature type="transmembrane region" description="Helical" evidence="6">
    <location>
        <begin position="206"/>
        <end position="227"/>
    </location>
</feature>
<dbReference type="SUPFAM" id="SSF82866">
    <property type="entry name" value="Multidrug efflux transporter AcrB transmembrane domain"/>
    <property type="match status" value="2"/>
</dbReference>
<dbReference type="Pfam" id="PF03176">
    <property type="entry name" value="MMPL"/>
    <property type="match status" value="2"/>
</dbReference>
<dbReference type="RefSeq" id="WP_387406097.1">
    <property type="nucleotide sequence ID" value="NZ_JBIAQY010000014.1"/>
</dbReference>
<dbReference type="InterPro" id="IPR050545">
    <property type="entry name" value="Mycobact_MmpL"/>
</dbReference>
<keyword evidence="9" id="KW-1185">Reference proteome</keyword>
<dbReference type="EMBL" id="JBIAQY010000014">
    <property type="protein sequence ID" value="MFF3572580.1"/>
    <property type="molecule type" value="Genomic_DNA"/>
</dbReference>
<evidence type="ECO:0000313" key="9">
    <source>
        <dbReference type="Proteomes" id="UP001601992"/>
    </source>
</evidence>
<dbReference type="PANTHER" id="PTHR33406">
    <property type="entry name" value="MEMBRANE PROTEIN MJ1562-RELATED"/>
    <property type="match status" value="1"/>
</dbReference>
<keyword evidence="5 6" id="KW-0472">Membrane</keyword>
<feature type="transmembrane region" description="Helical" evidence="6">
    <location>
        <begin position="179"/>
        <end position="199"/>
    </location>
</feature>
<protein>
    <submittedName>
        <fullName evidence="8">MMPL family transporter</fullName>
    </submittedName>
</protein>
<evidence type="ECO:0000256" key="3">
    <source>
        <dbReference type="ARBA" id="ARBA00022692"/>
    </source>
</evidence>
<evidence type="ECO:0000313" key="8">
    <source>
        <dbReference type="EMBL" id="MFF3572580.1"/>
    </source>
</evidence>
<keyword evidence="3 6" id="KW-0812">Transmembrane</keyword>
<feature type="transmembrane region" description="Helical" evidence="6">
    <location>
        <begin position="635"/>
        <end position="656"/>
    </location>
</feature>
<accession>A0ABW6S8F8</accession>
<feature type="transmembrane region" description="Helical" evidence="6">
    <location>
        <begin position="305"/>
        <end position="333"/>
    </location>
</feature>
<keyword evidence="4 6" id="KW-1133">Transmembrane helix</keyword>
<dbReference type="PANTHER" id="PTHR33406:SF13">
    <property type="entry name" value="MEMBRANE PROTEIN YDFJ"/>
    <property type="match status" value="1"/>
</dbReference>
<organism evidence="8 9">
    <name type="scientific">Nocardia jiangxiensis</name>
    <dbReference type="NCBI Taxonomy" id="282685"/>
    <lineage>
        <taxon>Bacteria</taxon>
        <taxon>Bacillati</taxon>
        <taxon>Actinomycetota</taxon>
        <taxon>Actinomycetes</taxon>
        <taxon>Mycobacteriales</taxon>
        <taxon>Nocardiaceae</taxon>
        <taxon>Nocardia</taxon>
    </lineage>
</organism>
<feature type="domain" description="SSD" evidence="7">
    <location>
        <begin position="211"/>
        <end position="328"/>
    </location>
</feature>
<dbReference type="InterPro" id="IPR004869">
    <property type="entry name" value="MMPL_dom"/>
</dbReference>
<gene>
    <name evidence="8" type="ORF">ACFYXQ_32915</name>
</gene>
<dbReference type="PROSITE" id="PS50156">
    <property type="entry name" value="SSD"/>
    <property type="match status" value="1"/>
</dbReference>
<reference evidence="8 9" key="1">
    <citation type="submission" date="2024-10" db="EMBL/GenBank/DDBJ databases">
        <title>The Natural Products Discovery Center: Release of the First 8490 Sequenced Strains for Exploring Actinobacteria Biosynthetic Diversity.</title>
        <authorList>
            <person name="Kalkreuter E."/>
            <person name="Kautsar S.A."/>
            <person name="Yang D."/>
            <person name="Bader C.D."/>
            <person name="Teijaro C.N."/>
            <person name="Fluegel L."/>
            <person name="Davis C.M."/>
            <person name="Simpson J.R."/>
            <person name="Lauterbach L."/>
            <person name="Steele A.D."/>
            <person name="Gui C."/>
            <person name="Meng S."/>
            <person name="Li G."/>
            <person name="Viehrig K."/>
            <person name="Ye F."/>
            <person name="Su P."/>
            <person name="Kiefer A.F."/>
            <person name="Nichols A."/>
            <person name="Cepeda A.J."/>
            <person name="Yan W."/>
            <person name="Fan B."/>
            <person name="Jiang Y."/>
            <person name="Adhikari A."/>
            <person name="Zheng C.-J."/>
            <person name="Schuster L."/>
            <person name="Cowan T.M."/>
            <person name="Smanski M.J."/>
            <person name="Chevrette M.G."/>
            <person name="De Carvalho L.P.S."/>
            <person name="Shen B."/>
        </authorList>
    </citation>
    <scope>NUCLEOTIDE SEQUENCE [LARGE SCALE GENOMIC DNA]</scope>
    <source>
        <strain evidence="8 9">NPDC002593</strain>
    </source>
</reference>
<feature type="transmembrane region" description="Helical" evidence="6">
    <location>
        <begin position="374"/>
        <end position="392"/>
    </location>
</feature>
<feature type="transmembrane region" description="Helical" evidence="6">
    <location>
        <begin position="662"/>
        <end position="684"/>
    </location>
</feature>
<feature type="transmembrane region" description="Helical" evidence="6">
    <location>
        <begin position="233"/>
        <end position="250"/>
    </location>
</feature>
<evidence type="ECO:0000256" key="2">
    <source>
        <dbReference type="ARBA" id="ARBA00022475"/>
    </source>
</evidence>
<keyword evidence="2" id="KW-1003">Cell membrane</keyword>
<evidence type="ECO:0000256" key="1">
    <source>
        <dbReference type="ARBA" id="ARBA00004651"/>
    </source>
</evidence>
<name>A0ABW6S8F8_9NOCA</name>
<feature type="transmembrane region" description="Helical" evidence="6">
    <location>
        <begin position="271"/>
        <end position="299"/>
    </location>
</feature>
<feature type="transmembrane region" description="Helical" evidence="6">
    <location>
        <begin position="588"/>
        <end position="615"/>
    </location>
</feature>
<evidence type="ECO:0000259" key="7">
    <source>
        <dbReference type="PROSITE" id="PS50156"/>
    </source>
</evidence>
<dbReference type="Proteomes" id="UP001601992">
    <property type="component" value="Unassembled WGS sequence"/>
</dbReference>
<dbReference type="Gene3D" id="1.20.1640.10">
    <property type="entry name" value="Multidrug efflux transporter AcrB transmembrane domain"/>
    <property type="match status" value="2"/>
</dbReference>
<comment type="caution">
    <text evidence="8">The sequence shown here is derived from an EMBL/GenBank/DDBJ whole genome shotgun (WGS) entry which is preliminary data.</text>
</comment>
<proteinExistence type="predicted"/>
<feature type="transmembrane region" description="Helical" evidence="6">
    <location>
        <begin position="523"/>
        <end position="542"/>
    </location>
</feature>